<gene>
    <name evidence="1" type="ORF">MENTE1834_LOCUS10083</name>
</gene>
<dbReference type="Proteomes" id="UP001497535">
    <property type="component" value="Unassembled WGS sequence"/>
</dbReference>
<proteinExistence type="predicted"/>
<dbReference type="EMBL" id="CAVMJV010000009">
    <property type="protein sequence ID" value="CAK5039945.1"/>
    <property type="molecule type" value="Genomic_DNA"/>
</dbReference>
<name>A0ACB0YBN6_MELEN</name>
<evidence type="ECO:0000313" key="2">
    <source>
        <dbReference type="Proteomes" id="UP001497535"/>
    </source>
</evidence>
<accession>A0ACB0YBN6</accession>
<keyword evidence="2" id="KW-1185">Reference proteome</keyword>
<comment type="caution">
    <text evidence="1">The sequence shown here is derived from an EMBL/GenBank/DDBJ whole genome shotgun (WGS) entry which is preliminary data.</text>
</comment>
<evidence type="ECO:0000313" key="1">
    <source>
        <dbReference type="EMBL" id="CAK5039945.1"/>
    </source>
</evidence>
<sequence>MHSWIRQDGEESDTDASFDERLTDDIPSTCGGRRPVRAKSNASKCTQSPFITPAKQERQTLQQVQNFSTPGSSRSEDQSLRKAIMMEEGKVSPSNYKKKHERKKECYKVQNLSTSGSSMSEDQSLLRHRQNIQRIQQRPSFLEGANNLQKILEQPFSIKFRKNENGQSGAGPSAERCAESFVETHHADYSSIPKEFLTQLEGLKRENLVVKDENVAMRERLYHLERQVNQNRQNDVWQFDRMVNSEAQRSYDRFVQDQMIQHRAAAININRFNHANYNSEQLMFTQHSKSNGTTFQMSFGRSSTSIQKQEDPNEERFKKVEQKVDKIDEMLSYIISQMNNKSDGSAGTSTMGKKSESNQNAFKK</sequence>
<protein>
    <submittedName>
        <fullName evidence="1">Uncharacterized protein</fullName>
    </submittedName>
</protein>
<reference evidence="1" key="1">
    <citation type="submission" date="2023-11" db="EMBL/GenBank/DDBJ databases">
        <authorList>
            <person name="Poullet M."/>
        </authorList>
    </citation>
    <scope>NUCLEOTIDE SEQUENCE</scope>
    <source>
        <strain evidence="1">E1834</strain>
    </source>
</reference>
<organism evidence="1 2">
    <name type="scientific">Meloidogyne enterolobii</name>
    <name type="common">Root-knot nematode worm</name>
    <name type="synonym">Meloidogyne mayaguensis</name>
    <dbReference type="NCBI Taxonomy" id="390850"/>
    <lineage>
        <taxon>Eukaryota</taxon>
        <taxon>Metazoa</taxon>
        <taxon>Ecdysozoa</taxon>
        <taxon>Nematoda</taxon>
        <taxon>Chromadorea</taxon>
        <taxon>Rhabditida</taxon>
        <taxon>Tylenchina</taxon>
        <taxon>Tylenchomorpha</taxon>
        <taxon>Tylenchoidea</taxon>
        <taxon>Meloidogynidae</taxon>
        <taxon>Meloidogyninae</taxon>
        <taxon>Meloidogyne</taxon>
    </lineage>
</organism>